<dbReference type="NCBIfam" id="TIGR01065">
    <property type="entry name" value="hlyIII"/>
    <property type="match status" value="1"/>
</dbReference>
<dbReference type="InterPro" id="IPR005744">
    <property type="entry name" value="Hy-lIII"/>
</dbReference>
<feature type="transmembrane region" description="Helical" evidence="7">
    <location>
        <begin position="46"/>
        <end position="65"/>
    </location>
</feature>
<dbReference type="PANTHER" id="PTHR20855:SF129">
    <property type="entry name" value="HEMOLYSIN-3 HOMOLOG"/>
    <property type="match status" value="1"/>
</dbReference>
<dbReference type="RefSeq" id="WP_036198484.1">
    <property type="nucleotide sequence ID" value="NZ_AVCY01000014.1"/>
</dbReference>
<dbReference type="Proteomes" id="UP000030408">
    <property type="component" value="Unassembled WGS sequence"/>
</dbReference>
<sequence>MNNNEAFDYKNWKEELWNAITHGIGLFISIPTCVILIVLAAQTGSAVQIVSNSVFGGSLVLLFLMSTLLHSMPEKYKRVFSILDHSSIYILIAGSYTPLLLIAIDGALGIVLLCIIWSIAIFGVVFKCLFIHKFETFSLILYIAMGWLIIFAIKPLYQFLQFDGFTVLLGGGLLFTFGSIFYAWRKLPYNHAIWHLFVIGGCACLVVCVAFYL</sequence>
<keyword evidence="3 7" id="KW-0812">Transmembrane</keyword>
<evidence type="ECO:0000313" key="9">
    <source>
        <dbReference type="Proteomes" id="UP000030408"/>
    </source>
</evidence>
<dbReference type="Pfam" id="PF03006">
    <property type="entry name" value="HlyIII"/>
    <property type="match status" value="1"/>
</dbReference>
<dbReference type="eggNOG" id="COG1272">
    <property type="taxonomic scope" value="Bacteria"/>
</dbReference>
<keyword evidence="6" id="KW-0479">Metal-binding</keyword>
<feature type="transmembrane region" description="Helical" evidence="7">
    <location>
        <begin position="165"/>
        <end position="184"/>
    </location>
</feature>
<dbReference type="AlphaFoldDB" id="A0A0A3HWT8"/>
<accession>A0A0A3HWT8</accession>
<comment type="caution">
    <text evidence="8">The sequence shown here is derived from an EMBL/GenBank/DDBJ whole genome shotgun (WGS) entry which is preliminary data.</text>
</comment>
<organism evidence="8 9">
    <name type="scientific">Ureibacillus sinduriensis BLB-1 = JCM 15800</name>
    <dbReference type="NCBI Taxonomy" id="1384057"/>
    <lineage>
        <taxon>Bacteria</taxon>
        <taxon>Bacillati</taxon>
        <taxon>Bacillota</taxon>
        <taxon>Bacilli</taxon>
        <taxon>Bacillales</taxon>
        <taxon>Caryophanaceae</taxon>
        <taxon>Ureibacillus</taxon>
    </lineage>
</organism>
<reference evidence="8 9" key="1">
    <citation type="submission" date="2014-02" db="EMBL/GenBank/DDBJ databases">
        <title>Draft genome sequence of Lysinibacillus sinduriensis JCM 15800.</title>
        <authorList>
            <person name="Zhang F."/>
            <person name="Wang G."/>
            <person name="Zhang L."/>
        </authorList>
    </citation>
    <scope>NUCLEOTIDE SEQUENCE [LARGE SCALE GENOMIC DNA]</scope>
    <source>
        <strain evidence="8 9">JCM 15800</strain>
    </source>
</reference>
<evidence type="ECO:0000256" key="1">
    <source>
        <dbReference type="ARBA" id="ARBA00004127"/>
    </source>
</evidence>
<feature type="transmembrane region" description="Helical" evidence="7">
    <location>
        <begin position="193"/>
        <end position="212"/>
    </location>
</feature>
<evidence type="ECO:0000256" key="5">
    <source>
        <dbReference type="ARBA" id="ARBA00023136"/>
    </source>
</evidence>
<dbReference type="OrthoDB" id="9813689at2"/>
<keyword evidence="9" id="KW-1185">Reference proteome</keyword>
<evidence type="ECO:0000256" key="3">
    <source>
        <dbReference type="ARBA" id="ARBA00022692"/>
    </source>
</evidence>
<feature type="transmembrane region" description="Helical" evidence="7">
    <location>
        <begin position="110"/>
        <end position="130"/>
    </location>
</feature>
<evidence type="ECO:0000313" key="8">
    <source>
        <dbReference type="EMBL" id="KGR76899.1"/>
    </source>
</evidence>
<gene>
    <name evidence="8" type="ORF">CD33_04270</name>
</gene>
<keyword evidence="4 7" id="KW-1133">Transmembrane helix</keyword>
<dbReference type="GO" id="GO:0012505">
    <property type="term" value="C:endomembrane system"/>
    <property type="evidence" value="ECO:0007669"/>
    <property type="project" value="UniProtKB-SubCell"/>
</dbReference>
<feature type="transmembrane region" description="Helical" evidence="7">
    <location>
        <begin position="86"/>
        <end position="104"/>
    </location>
</feature>
<evidence type="ECO:0000256" key="6">
    <source>
        <dbReference type="PIRSR" id="PIRSR604254-1"/>
    </source>
</evidence>
<keyword evidence="5 7" id="KW-0472">Membrane</keyword>
<evidence type="ECO:0000256" key="7">
    <source>
        <dbReference type="SAM" id="Phobius"/>
    </source>
</evidence>
<keyword evidence="6" id="KW-0862">Zinc</keyword>
<evidence type="ECO:0000256" key="2">
    <source>
        <dbReference type="ARBA" id="ARBA00008488"/>
    </source>
</evidence>
<dbReference type="STRING" id="1384057.CD33_04270"/>
<feature type="binding site" evidence="6">
    <location>
        <position position="191"/>
    </location>
    <ligand>
        <name>Zn(2+)</name>
        <dbReference type="ChEBI" id="CHEBI:29105"/>
    </ligand>
</feature>
<dbReference type="GO" id="GO:0140911">
    <property type="term" value="F:pore-forming activity"/>
    <property type="evidence" value="ECO:0007669"/>
    <property type="project" value="InterPro"/>
</dbReference>
<feature type="binding site" evidence="6">
    <location>
        <position position="195"/>
    </location>
    <ligand>
        <name>Zn(2+)</name>
        <dbReference type="ChEBI" id="CHEBI:29105"/>
    </ligand>
</feature>
<feature type="transmembrane region" description="Helical" evidence="7">
    <location>
        <begin position="137"/>
        <end position="153"/>
    </location>
</feature>
<comment type="similarity">
    <text evidence="2">Belongs to the UPF0073 (Hly-III) family.</text>
</comment>
<dbReference type="EMBL" id="JPVO01000042">
    <property type="protein sequence ID" value="KGR76899.1"/>
    <property type="molecule type" value="Genomic_DNA"/>
</dbReference>
<proteinExistence type="inferred from homology"/>
<evidence type="ECO:0000256" key="4">
    <source>
        <dbReference type="ARBA" id="ARBA00022989"/>
    </source>
</evidence>
<dbReference type="InterPro" id="IPR004254">
    <property type="entry name" value="AdipoR/HlyIII-related"/>
</dbReference>
<protein>
    <submittedName>
        <fullName evidence="8">Hemolysin D</fullName>
    </submittedName>
</protein>
<comment type="subcellular location">
    <subcellularLocation>
        <location evidence="1">Endomembrane system</location>
        <topology evidence="1">Multi-pass membrane protein</topology>
    </subcellularLocation>
</comment>
<dbReference type="GO" id="GO:0046872">
    <property type="term" value="F:metal ion binding"/>
    <property type="evidence" value="ECO:0007669"/>
    <property type="project" value="UniProtKB-KW"/>
</dbReference>
<dbReference type="GO" id="GO:0016020">
    <property type="term" value="C:membrane"/>
    <property type="evidence" value="ECO:0007669"/>
    <property type="project" value="InterPro"/>
</dbReference>
<dbReference type="PANTHER" id="PTHR20855">
    <property type="entry name" value="ADIPOR/PROGESTIN RECEPTOR-RELATED"/>
    <property type="match status" value="1"/>
</dbReference>
<feature type="transmembrane region" description="Helical" evidence="7">
    <location>
        <begin position="20"/>
        <end position="40"/>
    </location>
</feature>
<feature type="binding site" evidence="6">
    <location>
        <position position="70"/>
    </location>
    <ligand>
        <name>Zn(2+)</name>
        <dbReference type="ChEBI" id="CHEBI:29105"/>
    </ligand>
</feature>
<name>A0A0A3HWT8_9BACL</name>